<accession>A0A941DME0</accession>
<dbReference type="PANTHER" id="PTHR47473">
    <property type="entry name" value="BTA1P"/>
    <property type="match status" value="1"/>
</dbReference>
<proteinExistence type="predicted"/>
<gene>
    <name evidence="1" type="ORF">KDM89_15085</name>
</gene>
<dbReference type="AlphaFoldDB" id="A0A941DME0"/>
<dbReference type="InterPro" id="IPR021829">
    <property type="entry name" value="DUF3419"/>
</dbReference>
<dbReference type="PANTHER" id="PTHR47473:SF1">
    <property type="entry name" value="METHYLTRANSFERASE DOMAIN-CONTAINING PROTEIN"/>
    <property type="match status" value="1"/>
</dbReference>
<evidence type="ECO:0000313" key="1">
    <source>
        <dbReference type="EMBL" id="MBR7783468.1"/>
    </source>
</evidence>
<dbReference type="EMBL" id="JAGSPN010000012">
    <property type="protein sequence ID" value="MBR7783468.1"/>
    <property type="molecule type" value="Genomic_DNA"/>
</dbReference>
<dbReference type="Proteomes" id="UP000680067">
    <property type="component" value="Unassembled WGS sequence"/>
</dbReference>
<reference evidence="1" key="1">
    <citation type="submission" date="2021-04" db="EMBL/GenBank/DDBJ databases">
        <title>novel species isolated from subtropical streams in China.</title>
        <authorList>
            <person name="Lu H."/>
        </authorList>
    </citation>
    <scope>NUCLEOTIDE SEQUENCE</scope>
    <source>
        <strain evidence="1">LFS511W</strain>
    </source>
</reference>
<dbReference type="RefSeq" id="WP_212688748.1">
    <property type="nucleotide sequence ID" value="NZ_JAGSPN010000012.1"/>
</dbReference>
<protein>
    <submittedName>
        <fullName evidence="1">DUF3419 family protein</fullName>
    </submittedName>
</protein>
<comment type="caution">
    <text evidence="1">The sequence shown here is derived from an EMBL/GenBank/DDBJ whole genome shotgun (WGS) entry which is preliminary data.</text>
</comment>
<organism evidence="1 2">
    <name type="scientific">Undibacterium luofuense</name>
    <dbReference type="NCBI Taxonomy" id="2828733"/>
    <lineage>
        <taxon>Bacteria</taxon>
        <taxon>Pseudomonadati</taxon>
        <taxon>Pseudomonadota</taxon>
        <taxon>Betaproteobacteria</taxon>
        <taxon>Burkholderiales</taxon>
        <taxon>Oxalobacteraceae</taxon>
        <taxon>Undibacterium</taxon>
    </lineage>
</organism>
<evidence type="ECO:0000313" key="2">
    <source>
        <dbReference type="Proteomes" id="UP000680067"/>
    </source>
</evidence>
<sequence>MTSKALIDSAVINSTTAGSKGLADRLFAHWFSRLVYAQIWEDPQSDIDALQLEPGSRILTISSGGCNALAYLSTRPSVVHAVDLNAAHLAMLNIKQQAIRHLPDYASVLSFLGDAGQEDNLKRYQRHIREHLDSNARAFWEKRSLNGKPRYHYFTHQTYQQGLLGEFIGLSHWLARRLGGDLSKMMEARDLQDQARLFEQYVAPVFDTAFFRWIARQPVALYSLGIPPSQFEELRKDAPDGLHLLFRERMRHLACDFPLQENCFAHQAFARRYDTRCQTALPLYLQEQHFSAIRSHIDRVHTHHTTLTAFLQHQPNNSLDAYLFLDAQDWMDQGQLTGLWREVTRTAAHGARVVFRTGGSQSPLEDKLPSGILQQWETDPEHNRRLYATDRSAIYGGMHLYRKR</sequence>
<keyword evidence="2" id="KW-1185">Reference proteome</keyword>
<dbReference type="Pfam" id="PF11899">
    <property type="entry name" value="DUF3419"/>
    <property type="match status" value="1"/>
</dbReference>
<name>A0A941DME0_9BURK</name>